<dbReference type="RefSeq" id="WP_136961162.1">
    <property type="nucleotide sequence ID" value="NZ_CP039690.1"/>
</dbReference>
<dbReference type="Proteomes" id="UP000298781">
    <property type="component" value="Chromosome"/>
</dbReference>
<dbReference type="OrthoDB" id="117988at2"/>
<evidence type="ECO:0000313" key="1">
    <source>
        <dbReference type="EMBL" id="QCI65716.1"/>
    </source>
</evidence>
<gene>
    <name evidence="1" type="ORF">E8M01_16765</name>
</gene>
<accession>A0A4D7B7W3</accession>
<dbReference type="KEGG" id="pstg:E8M01_16765"/>
<keyword evidence="2" id="KW-1185">Reference proteome</keyword>
<reference evidence="1 2" key="1">
    <citation type="submission" date="2019-04" db="EMBL/GenBank/DDBJ databases">
        <title>Phreatobacter aquaticus sp. nov.</title>
        <authorList>
            <person name="Choi A."/>
        </authorList>
    </citation>
    <scope>NUCLEOTIDE SEQUENCE [LARGE SCALE GENOMIC DNA]</scope>
    <source>
        <strain evidence="1 2">KCTC 52518</strain>
    </source>
</reference>
<evidence type="ECO:0000313" key="2">
    <source>
        <dbReference type="Proteomes" id="UP000298781"/>
    </source>
</evidence>
<organism evidence="1 2">
    <name type="scientific">Phreatobacter stygius</name>
    <dbReference type="NCBI Taxonomy" id="1940610"/>
    <lineage>
        <taxon>Bacteria</taxon>
        <taxon>Pseudomonadati</taxon>
        <taxon>Pseudomonadota</taxon>
        <taxon>Alphaproteobacteria</taxon>
        <taxon>Hyphomicrobiales</taxon>
        <taxon>Phreatobacteraceae</taxon>
        <taxon>Phreatobacter</taxon>
    </lineage>
</organism>
<name>A0A4D7B7W3_9HYPH</name>
<dbReference type="EMBL" id="CP039690">
    <property type="protein sequence ID" value="QCI65716.1"/>
    <property type="molecule type" value="Genomic_DNA"/>
</dbReference>
<dbReference type="AlphaFoldDB" id="A0A4D7B7W3"/>
<proteinExistence type="predicted"/>
<sequence>MSMQTPGRRFPPFDAEDAILAIIEGFRTRTLPIAAWTHQAHLAVGLWHVARFGETEAQALLRDGIRSYNEAVGTPNNDMRGYHETVTLYYSWAAARYLETAPALPLVDRVNGFVESRLGSKDGIFMFWSRDLLLSVDARRAWIAPDLMPLDVAALKAMAVD</sequence>
<protein>
    <submittedName>
        <fullName evidence="1">Uncharacterized protein</fullName>
    </submittedName>
</protein>